<sequence>MQTLLGYKFKYKFVKGKLNILPDLLSRNPAMYPVRGNKNPQVIITPESSILMELAPPLPQSPVAPPQILAIGPAPSSEVALQLALPGTLLHNVLVAQHSSPDGQAICSKLSPESAFMVPILLRIG</sequence>
<dbReference type="Proteomes" id="UP001165960">
    <property type="component" value="Unassembled WGS sequence"/>
</dbReference>
<keyword evidence="2" id="KW-1185">Reference proteome</keyword>
<evidence type="ECO:0000313" key="2">
    <source>
        <dbReference type="Proteomes" id="UP001165960"/>
    </source>
</evidence>
<accession>A0ACC2SLB6</accession>
<comment type="caution">
    <text evidence="1">The sequence shown here is derived from an EMBL/GenBank/DDBJ whole genome shotgun (WGS) entry which is preliminary data.</text>
</comment>
<proteinExistence type="predicted"/>
<protein>
    <submittedName>
        <fullName evidence="1">Uncharacterized protein</fullName>
    </submittedName>
</protein>
<reference evidence="1" key="1">
    <citation type="submission" date="2022-04" db="EMBL/GenBank/DDBJ databases">
        <title>Genome of the entomopathogenic fungus Entomophthora muscae.</title>
        <authorList>
            <person name="Elya C."/>
            <person name="Lovett B.R."/>
            <person name="Lee E."/>
            <person name="Macias A.M."/>
            <person name="Hajek A.E."/>
            <person name="De Bivort B.L."/>
            <person name="Kasson M.T."/>
            <person name="De Fine Licht H.H."/>
            <person name="Stajich J.E."/>
        </authorList>
    </citation>
    <scope>NUCLEOTIDE SEQUENCE</scope>
    <source>
        <strain evidence="1">Berkeley</strain>
    </source>
</reference>
<gene>
    <name evidence="1" type="ORF">DSO57_1003988</name>
</gene>
<evidence type="ECO:0000313" key="1">
    <source>
        <dbReference type="EMBL" id="KAJ9063057.1"/>
    </source>
</evidence>
<name>A0ACC2SLB6_9FUNG</name>
<organism evidence="1 2">
    <name type="scientific">Entomophthora muscae</name>
    <dbReference type="NCBI Taxonomy" id="34485"/>
    <lineage>
        <taxon>Eukaryota</taxon>
        <taxon>Fungi</taxon>
        <taxon>Fungi incertae sedis</taxon>
        <taxon>Zoopagomycota</taxon>
        <taxon>Entomophthoromycotina</taxon>
        <taxon>Entomophthoromycetes</taxon>
        <taxon>Entomophthorales</taxon>
        <taxon>Entomophthoraceae</taxon>
        <taxon>Entomophthora</taxon>
    </lineage>
</organism>
<dbReference type="EMBL" id="QTSX02004980">
    <property type="protein sequence ID" value="KAJ9063057.1"/>
    <property type="molecule type" value="Genomic_DNA"/>
</dbReference>